<dbReference type="InterPro" id="IPR053932">
    <property type="entry name" value="GeBP-like_DBD"/>
</dbReference>
<comment type="caution">
    <text evidence="4">The sequence shown here is derived from an EMBL/GenBank/DDBJ whole genome shotgun (WGS) entry which is preliminary data.</text>
</comment>
<dbReference type="OrthoDB" id="661680at2759"/>
<dbReference type="Pfam" id="PF04504">
    <property type="entry name" value="GeBP-like_DBD"/>
    <property type="match status" value="1"/>
</dbReference>
<evidence type="ECO:0000256" key="1">
    <source>
        <dbReference type="ARBA" id="ARBA00010820"/>
    </source>
</evidence>
<feature type="compositionally biased region" description="Polar residues" evidence="2">
    <location>
        <begin position="202"/>
        <end position="211"/>
    </location>
</feature>
<feature type="compositionally biased region" description="Basic and acidic residues" evidence="2">
    <location>
        <begin position="79"/>
        <end position="92"/>
    </location>
</feature>
<feature type="compositionally biased region" description="Acidic residues" evidence="2">
    <location>
        <begin position="52"/>
        <end position="62"/>
    </location>
</feature>
<dbReference type="InterPro" id="IPR007592">
    <property type="entry name" value="GEBP"/>
</dbReference>
<comment type="similarity">
    <text evidence="1">Belongs to the GeBP family.</text>
</comment>
<evidence type="ECO:0000313" key="4">
    <source>
        <dbReference type="EMBL" id="CAA0814426.1"/>
    </source>
</evidence>
<feature type="region of interest" description="Disordered" evidence="2">
    <location>
        <begin position="1"/>
        <end position="93"/>
    </location>
</feature>
<dbReference type="PANTHER" id="PTHR31662:SF104">
    <property type="entry name" value="LISH DOMAIN-CONTAINING PROTEIN C1711.05-LIKE"/>
    <property type="match status" value="1"/>
</dbReference>
<organism evidence="4 5">
    <name type="scientific">Striga hermonthica</name>
    <name type="common">Purple witchweed</name>
    <name type="synonym">Buchnera hermonthica</name>
    <dbReference type="NCBI Taxonomy" id="68872"/>
    <lineage>
        <taxon>Eukaryota</taxon>
        <taxon>Viridiplantae</taxon>
        <taxon>Streptophyta</taxon>
        <taxon>Embryophyta</taxon>
        <taxon>Tracheophyta</taxon>
        <taxon>Spermatophyta</taxon>
        <taxon>Magnoliopsida</taxon>
        <taxon>eudicotyledons</taxon>
        <taxon>Gunneridae</taxon>
        <taxon>Pentapetalae</taxon>
        <taxon>asterids</taxon>
        <taxon>lamiids</taxon>
        <taxon>Lamiales</taxon>
        <taxon>Orobanchaceae</taxon>
        <taxon>Buchnereae</taxon>
        <taxon>Striga</taxon>
    </lineage>
</organism>
<accession>A0A9N7MT06</accession>
<evidence type="ECO:0000256" key="2">
    <source>
        <dbReference type="SAM" id="MobiDB-lite"/>
    </source>
</evidence>
<reference evidence="4" key="1">
    <citation type="submission" date="2019-12" db="EMBL/GenBank/DDBJ databases">
        <authorList>
            <person name="Scholes J."/>
        </authorList>
    </citation>
    <scope>NUCLEOTIDE SEQUENCE</scope>
</reference>
<feature type="region of interest" description="Disordered" evidence="2">
    <location>
        <begin position="202"/>
        <end position="233"/>
    </location>
</feature>
<evidence type="ECO:0000259" key="3">
    <source>
        <dbReference type="Pfam" id="PF04504"/>
    </source>
</evidence>
<feature type="compositionally biased region" description="Basic and acidic residues" evidence="2">
    <location>
        <begin position="213"/>
        <end position="222"/>
    </location>
</feature>
<gene>
    <name evidence="4" type="ORF">SHERM_14719</name>
</gene>
<keyword evidence="5" id="KW-1185">Reference proteome</keyword>
<evidence type="ECO:0000313" key="5">
    <source>
        <dbReference type="Proteomes" id="UP001153555"/>
    </source>
</evidence>
<dbReference type="GO" id="GO:0005634">
    <property type="term" value="C:nucleus"/>
    <property type="evidence" value="ECO:0007669"/>
    <property type="project" value="TreeGrafter"/>
</dbReference>
<protein>
    <recommendedName>
        <fullName evidence="3">Glabrous enhancer-binding protein-like DBD domain-containing protein</fullName>
    </recommendedName>
</protein>
<dbReference type="EMBL" id="CACSLK010012206">
    <property type="protein sequence ID" value="CAA0814426.1"/>
    <property type="molecule type" value="Genomic_DNA"/>
</dbReference>
<dbReference type="GO" id="GO:0006355">
    <property type="term" value="P:regulation of DNA-templated transcription"/>
    <property type="evidence" value="ECO:0007669"/>
    <property type="project" value="InterPro"/>
</dbReference>
<sequence length="311" mass="34924">MAPKTQIPSKQKKPREPSSEEEEEDSEEQQSDSSSSGDEQVVAKSRGADQDIGSDSDSDSDLGDYRLQPVPKAPKSSKRGREETKKKEKTVEAAKNPGGCIIRLWSDDDEVTLLKGMIEFRDARGRDASADMAAFYGYIKGNLKFEPSRVQVRSKVNRLKNIFLNALKKSDSDNGEDPVFSNPHDHRLFELSKIVWGPSGRNSIQKGQNLDENVPKENENGLDKASGSVVHTKDARRREMMKSFLLGVELEGLDRRILEAANHMLEEEGGIGDEDEKKAWKKLKIEEIDVVLRHAEVKTKQIKHLQQLINS</sequence>
<dbReference type="Proteomes" id="UP001153555">
    <property type="component" value="Unassembled WGS sequence"/>
</dbReference>
<feature type="domain" description="Glabrous enhancer-binding protein-like DBD" evidence="3">
    <location>
        <begin position="103"/>
        <end position="197"/>
    </location>
</feature>
<feature type="compositionally biased region" description="Acidic residues" evidence="2">
    <location>
        <begin position="19"/>
        <end position="30"/>
    </location>
</feature>
<proteinExistence type="inferred from homology"/>
<dbReference type="AlphaFoldDB" id="A0A9N7MT06"/>
<name>A0A9N7MT06_STRHE</name>
<dbReference type="PANTHER" id="PTHR31662">
    <property type="entry name" value="BNAANNG10740D PROTEIN-RELATED"/>
    <property type="match status" value="1"/>
</dbReference>